<sequence>MTENSSPFQPPPLLTTPPGVRLEECYASARNPVTGLRALTDGRQRRNKGCSSDGASNRDADGFLNEDIRVGGPHLCSIPGVITQIPKDHPYYERLIRDIDLENDVLDIIQEANIDVVEPPVFGYRRSTPFPELEPYLTLFVLARRPTIDGTWLKTARKLHLHLAANGFPEMNVEFANKKMFQPWHFFRLEETDPIHAAWKKVNSSALSEIFFELGHAITGVACGRVGQSEDGAENPATLHVWAHANVDRDWRAAREAIVMILEQYHLPGVAVLIHRLGSHL</sequence>
<accession>A0ABR4LVC8</accession>
<organism evidence="2 3">
    <name type="scientific">Aspergillus lucknowensis</name>
    <dbReference type="NCBI Taxonomy" id="176173"/>
    <lineage>
        <taxon>Eukaryota</taxon>
        <taxon>Fungi</taxon>
        <taxon>Dikarya</taxon>
        <taxon>Ascomycota</taxon>
        <taxon>Pezizomycotina</taxon>
        <taxon>Eurotiomycetes</taxon>
        <taxon>Eurotiomycetidae</taxon>
        <taxon>Eurotiales</taxon>
        <taxon>Aspergillaceae</taxon>
        <taxon>Aspergillus</taxon>
        <taxon>Aspergillus subgen. Nidulantes</taxon>
    </lineage>
</organism>
<dbReference type="Proteomes" id="UP001610432">
    <property type="component" value="Unassembled WGS sequence"/>
</dbReference>
<proteinExistence type="predicted"/>
<keyword evidence="3" id="KW-1185">Reference proteome</keyword>
<evidence type="ECO:0000256" key="1">
    <source>
        <dbReference type="SAM" id="MobiDB-lite"/>
    </source>
</evidence>
<gene>
    <name evidence="2" type="ORF">BJX67DRAFT_379887</name>
</gene>
<dbReference type="RefSeq" id="XP_070887483.1">
    <property type="nucleotide sequence ID" value="XM_071032675.1"/>
</dbReference>
<feature type="region of interest" description="Disordered" evidence="1">
    <location>
        <begin position="37"/>
        <end position="58"/>
    </location>
</feature>
<name>A0ABR4LVC8_9EURO</name>
<evidence type="ECO:0000313" key="2">
    <source>
        <dbReference type="EMBL" id="KAL2868504.1"/>
    </source>
</evidence>
<evidence type="ECO:0000313" key="3">
    <source>
        <dbReference type="Proteomes" id="UP001610432"/>
    </source>
</evidence>
<dbReference type="GeneID" id="98147747"/>
<protein>
    <submittedName>
        <fullName evidence="2">Uncharacterized protein</fullName>
    </submittedName>
</protein>
<reference evidence="2 3" key="1">
    <citation type="submission" date="2024-07" db="EMBL/GenBank/DDBJ databases">
        <title>Section-level genome sequencing and comparative genomics of Aspergillus sections Usti and Cavernicolus.</title>
        <authorList>
            <consortium name="Lawrence Berkeley National Laboratory"/>
            <person name="Nybo J.L."/>
            <person name="Vesth T.C."/>
            <person name="Theobald S."/>
            <person name="Frisvad J.C."/>
            <person name="Larsen T.O."/>
            <person name="Kjaerboelling I."/>
            <person name="Rothschild-Mancinelli K."/>
            <person name="Lyhne E.K."/>
            <person name="Kogle M.E."/>
            <person name="Barry K."/>
            <person name="Clum A."/>
            <person name="Na H."/>
            <person name="Ledsgaard L."/>
            <person name="Lin J."/>
            <person name="Lipzen A."/>
            <person name="Kuo A."/>
            <person name="Riley R."/>
            <person name="Mondo S."/>
            <person name="Labutti K."/>
            <person name="Haridas S."/>
            <person name="Pangalinan J."/>
            <person name="Salamov A.A."/>
            <person name="Simmons B.A."/>
            <person name="Magnuson J.K."/>
            <person name="Chen J."/>
            <person name="Drula E."/>
            <person name="Henrissat B."/>
            <person name="Wiebenga A."/>
            <person name="Lubbers R.J."/>
            <person name="Gomes A.C."/>
            <person name="Macurrencykelacurrency M.R."/>
            <person name="Stajich J."/>
            <person name="Grigoriev I.V."/>
            <person name="Mortensen U.H."/>
            <person name="De Vries R.P."/>
            <person name="Baker S.E."/>
            <person name="Andersen M.R."/>
        </authorList>
    </citation>
    <scope>NUCLEOTIDE SEQUENCE [LARGE SCALE GENOMIC DNA]</scope>
    <source>
        <strain evidence="2 3">CBS 449.75</strain>
    </source>
</reference>
<dbReference type="EMBL" id="JBFXLQ010000013">
    <property type="protein sequence ID" value="KAL2868504.1"/>
    <property type="molecule type" value="Genomic_DNA"/>
</dbReference>
<comment type="caution">
    <text evidence="2">The sequence shown here is derived from an EMBL/GenBank/DDBJ whole genome shotgun (WGS) entry which is preliminary data.</text>
</comment>